<comment type="caution">
    <text evidence="2">The sequence shown here is derived from an EMBL/GenBank/DDBJ whole genome shotgun (WGS) entry which is preliminary data.</text>
</comment>
<evidence type="ECO:0000256" key="1">
    <source>
        <dbReference type="SAM" id="MobiDB-lite"/>
    </source>
</evidence>
<evidence type="ECO:0000313" key="2">
    <source>
        <dbReference type="EMBL" id="PVD30934.1"/>
    </source>
</evidence>
<accession>A0A2T7PBY5</accession>
<feature type="region of interest" description="Disordered" evidence="1">
    <location>
        <begin position="80"/>
        <end position="113"/>
    </location>
</feature>
<organism evidence="2 3">
    <name type="scientific">Pomacea canaliculata</name>
    <name type="common">Golden apple snail</name>
    <dbReference type="NCBI Taxonomy" id="400727"/>
    <lineage>
        <taxon>Eukaryota</taxon>
        <taxon>Metazoa</taxon>
        <taxon>Spiralia</taxon>
        <taxon>Lophotrochozoa</taxon>
        <taxon>Mollusca</taxon>
        <taxon>Gastropoda</taxon>
        <taxon>Caenogastropoda</taxon>
        <taxon>Architaenioglossa</taxon>
        <taxon>Ampullarioidea</taxon>
        <taxon>Ampullariidae</taxon>
        <taxon>Pomacea</taxon>
    </lineage>
</organism>
<dbReference type="AlphaFoldDB" id="A0A2T7PBY5"/>
<gene>
    <name evidence="2" type="ORF">C0Q70_10209</name>
</gene>
<keyword evidence="3" id="KW-1185">Reference proteome</keyword>
<dbReference type="EMBL" id="PZQS01000005">
    <property type="protein sequence ID" value="PVD30934.1"/>
    <property type="molecule type" value="Genomic_DNA"/>
</dbReference>
<protein>
    <submittedName>
        <fullName evidence="2">Uncharacterized protein</fullName>
    </submittedName>
</protein>
<feature type="region of interest" description="Disordered" evidence="1">
    <location>
        <begin position="1"/>
        <end position="22"/>
    </location>
</feature>
<dbReference type="Proteomes" id="UP000245119">
    <property type="component" value="Linkage Group LG5"/>
</dbReference>
<reference evidence="2 3" key="1">
    <citation type="submission" date="2018-04" db="EMBL/GenBank/DDBJ databases">
        <title>The genome of golden apple snail Pomacea canaliculata provides insight into stress tolerance and invasive adaptation.</title>
        <authorList>
            <person name="Liu C."/>
            <person name="Liu B."/>
            <person name="Ren Y."/>
            <person name="Zhang Y."/>
            <person name="Wang H."/>
            <person name="Li S."/>
            <person name="Jiang F."/>
            <person name="Yin L."/>
            <person name="Zhang G."/>
            <person name="Qian W."/>
            <person name="Fan W."/>
        </authorList>
    </citation>
    <scope>NUCLEOTIDE SEQUENCE [LARGE SCALE GENOMIC DNA]</scope>
    <source>
        <strain evidence="2">SZHN2017</strain>
        <tissue evidence="2">Muscle</tissue>
    </source>
</reference>
<sequence length="113" mass="12564">MPSLFLPNPGLNMSSTTKPKPLAARGLRLPRHSGARSDGHPVIHFPTLTADQRQPFVTRTDIELYILYHDLLDDEAKTHTPGVKVLDSPGETWPASLADSPRTNDDKRQQETI</sequence>
<proteinExistence type="predicted"/>
<evidence type="ECO:0000313" key="3">
    <source>
        <dbReference type="Proteomes" id="UP000245119"/>
    </source>
</evidence>
<feature type="compositionally biased region" description="Basic and acidic residues" evidence="1">
    <location>
        <begin position="102"/>
        <end position="113"/>
    </location>
</feature>
<name>A0A2T7PBY5_POMCA</name>